<protein>
    <submittedName>
        <fullName evidence="2">Uncharacterized protein</fullName>
    </submittedName>
</protein>
<dbReference type="EMBL" id="DS231635">
    <property type="protein sequence ID" value="EDU45998.1"/>
    <property type="molecule type" value="Genomic_DNA"/>
</dbReference>
<feature type="region of interest" description="Disordered" evidence="1">
    <location>
        <begin position="146"/>
        <end position="168"/>
    </location>
</feature>
<reference evidence="2" key="1">
    <citation type="submission" date="2007-03" db="EMBL/GenBank/DDBJ databases">
        <title>Genome Sequence of Pyrenophora tritici-repentis.</title>
        <authorList>
            <consortium name="The Broad Institute Genome Sequencing Platform"/>
            <person name="Birren B."/>
            <person name="Lander E."/>
            <person name="Galagan J."/>
            <person name="Nusbaum C."/>
            <person name="Devon K."/>
            <person name="Ma L.-J."/>
            <person name="Jaffe D."/>
            <person name="Butler J."/>
            <person name="Alvarez P."/>
            <person name="Gnerre S."/>
            <person name="Grabherr M."/>
            <person name="Kleber M."/>
            <person name="Mauceli E."/>
            <person name="Brockman W."/>
            <person name="MacCallum I.A."/>
            <person name="Young S."/>
            <person name="LaButti K."/>
            <person name="DeCaprio D."/>
            <person name="Crawford M."/>
            <person name="Koehrsen M."/>
            <person name="Engels R."/>
            <person name="Montgomery P."/>
            <person name="Pearson M."/>
            <person name="Howarth C."/>
            <person name="Larson L."/>
            <person name="White J."/>
            <person name="Yandava C."/>
            <person name="Kodira C."/>
            <person name="Guigo R."/>
            <person name="Borodovsky M."/>
            <person name="Zeng Q."/>
            <person name="O'Leary S."/>
            <person name="Alvarado L."/>
            <person name="Pandelova I."/>
            <person name="Ciuffetti L."/>
        </authorList>
    </citation>
    <scope>NUCLEOTIDE SEQUENCE</scope>
    <source>
        <strain evidence="2">Pt-1C-BFP</strain>
    </source>
</reference>
<accession>B2WPB5</accession>
<sequence>MSNDGLLQWAEALSAATSTLLESLRENSQQLYEPACSQASKEQSHDESTKEEHALPSNCARLEEPQINYKMPYTPLQNNKHTNLLEYPDASSATNEDLSRLAEDQSPGEFQDIYELRKQHIRHGSSYFDHIRRGYRGGWRGGYRANNYKTYRRGSPYGPRPSFERLSR</sequence>
<dbReference type="Proteomes" id="UP000001471">
    <property type="component" value="Unassembled WGS sequence"/>
</dbReference>
<dbReference type="EMBL" id="DS231635">
    <property type="protein sequence ID" value="EDU45981.1"/>
    <property type="molecule type" value="Genomic_DNA"/>
</dbReference>
<name>B2WPB5_PYRTR</name>
<dbReference type="HOGENOM" id="CLU_1587353_0_0_1"/>
<dbReference type="InParanoid" id="B2WPB5"/>
<dbReference type="AlphaFoldDB" id="B2WPB5"/>
<reference evidence="4" key="2">
    <citation type="journal article" date="2013" name="G3 (Bethesda)">
        <title>Comparative genomics of a plant-pathogenic fungus, Pyrenophora tritici-repentis, reveals transduplication and the impact of repeat elements on pathogenicity and population divergence.</title>
        <authorList>
            <person name="Manning V.A."/>
            <person name="Pandelova I."/>
            <person name="Dhillon B."/>
            <person name="Wilhelm L.J."/>
            <person name="Goodwin S.B."/>
            <person name="Berlin A.M."/>
            <person name="Figueroa M."/>
            <person name="Freitag M."/>
            <person name="Hane J.K."/>
            <person name="Henrissat B."/>
            <person name="Holman W.H."/>
            <person name="Kodira C.D."/>
            <person name="Martin J."/>
            <person name="Oliver R.P."/>
            <person name="Robbertse B."/>
            <person name="Schackwitz W."/>
            <person name="Schwartz D.C."/>
            <person name="Spatafora J.W."/>
            <person name="Turgeon B.G."/>
            <person name="Yandava C."/>
            <person name="Young S."/>
            <person name="Zhou S."/>
            <person name="Zeng Q."/>
            <person name="Grigoriev I.V."/>
            <person name="Ma L.-J."/>
            <person name="Ciuffetti L.M."/>
        </authorList>
    </citation>
    <scope>NUCLEOTIDE SEQUENCE [LARGE SCALE GENOMIC DNA]</scope>
    <source>
        <strain evidence="4">Pt-1C-BFP</strain>
    </source>
</reference>
<evidence type="ECO:0000313" key="2">
    <source>
        <dbReference type="EMBL" id="EDU45981.1"/>
    </source>
</evidence>
<gene>
    <name evidence="2" type="ORF">PTRG_11825</name>
    <name evidence="3" type="ORF">PTRG_11842</name>
</gene>
<organism evidence="2 4">
    <name type="scientific">Pyrenophora tritici-repentis (strain Pt-1C-BFP)</name>
    <name type="common">Wheat tan spot fungus</name>
    <name type="synonym">Drechslera tritici-repentis</name>
    <dbReference type="NCBI Taxonomy" id="426418"/>
    <lineage>
        <taxon>Eukaryota</taxon>
        <taxon>Fungi</taxon>
        <taxon>Dikarya</taxon>
        <taxon>Ascomycota</taxon>
        <taxon>Pezizomycotina</taxon>
        <taxon>Dothideomycetes</taxon>
        <taxon>Pleosporomycetidae</taxon>
        <taxon>Pleosporales</taxon>
        <taxon>Pleosporineae</taxon>
        <taxon>Pleosporaceae</taxon>
        <taxon>Pyrenophora</taxon>
    </lineage>
</organism>
<evidence type="ECO:0000313" key="4">
    <source>
        <dbReference type="Proteomes" id="UP000001471"/>
    </source>
</evidence>
<evidence type="ECO:0000313" key="3">
    <source>
        <dbReference type="EMBL" id="EDU45998.1"/>
    </source>
</evidence>
<feature type="region of interest" description="Disordered" evidence="1">
    <location>
        <begin position="27"/>
        <end position="106"/>
    </location>
</feature>
<proteinExistence type="predicted"/>
<feature type="compositionally biased region" description="Polar residues" evidence="1">
    <location>
        <begin position="27"/>
        <end position="41"/>
    </location>
</feature>
<evidence type="ECO:0000256" key="1">
    <source>
        <dbReference type="SAM" id="MobiDB-lite"/>
    </source>
</evidence>
<feature type="compositionally biased region" description="Basic and acidic residues" evidence="1">
    <location>
        <begin position="42"/>
        <end position="54"/>
    </location>
</feature>